<dbReference type="Gene3D" id="3.40.50.300">
    <property type="entry name" value="P-loop containing nucleotide triphosphate hydrolases"/>
    <property type="match status" value="1"/>
</dbReference>
<keyword evidence="11" id="KW-1185">Reference proteome</keyword>
<evidence type="ECO:0000256" key="1">
    <source>
        <dbReference type="ARBA" id="ARBA00022723"/>
    </source>
</evidence>
<dbReference type="EMBL" id="KN716239">
    <property type="protein sequence ID" value="KJH49292.1"/>
    <property type="molecule type" value="Genomic_DNA"/>
</dbReference>
<dbReference type="GO" id="GO:0051880">
    <property type="term" value="F:G-quadruplex DNA binding"/>
    <property type="evidence" value="ECO:0007669"/>
    <property type="project" value="TreeGrafter"/>
</dbReference>
<reference evidence="10 11" key="1">
    <citation type="submission" date="2013-11" db="EMBL/GenBank/DDBJ databases">
        <title>Draft genome of the bovine lungworm Dictyocaulus viviparus.</title>
        <authorList>
            <person name="Mitreva M."/>
        </authorList>
    </citation>
    <scope>NUCLEOTIDE SEQUENCE [LARGE SCALE GENOMIC DNA]</scope>
    <source>
        <strain evidence="10 11">HannoverDv2000</strain>
    </source>
</reference>
<evidence type="ECO:0000256" key="6">
    <source>
        <dbReference type="PROSITE-ProRule" id="PRU00471"/>
    </source>
</evidence>
<dbReference type="GO" id="GO:0005524">
    <property type="term" value="F:ATP binding"/>
    <property type="evidence" value="ECO:0007669"/>
    <property type="project" value="UniProtKB-KW"/>
</dbReference>
<name>A0A0D8XZJ4_DICVI</name>
<dbReference type="PANTHER" id="PTHR18867:SF12">
    <property type="entry name" value="DNA REPAIR PROTEIN RAD50"/>
    <property type="match status" value="1"/>
</dbReference>
<evidence type="ECO:0000313" key="10">
    <source>
        <dbReference type="EMBL" id="KJH49292.1"/>
    </source>
</evidence>
<dbReference type="GO" id="GO:0070192">
    <property type="term" value="P:chromosome organization involved in meiotic cell cycle"/>
    <property type="evidence" value="ECO:0007669"/>
    <property type="project" value="TreeGrafter"/>
</dbReference>
<gene>
    <name evidence="10" type="ORF">DICVIV_04556</name>
</gene>
<evidence type="ECO:0000256" key="2">
    <source>
        <dbReference type="ARBA" id="ARBA00022741"/>
    </source>
</evidence>
<evidence type="ECO:0000313" key="11">
    <source>
        <dbReference type="Proteomes" id="UP000053766"/>
    </source>
</evidence>
<organism evidence="10 11">
    <name type="scientific">Dictyocaulus viviparus</name>
    <name type="common">Bovine lungworm</name>
    <dbReference type="NCBI Taxonomy" id="29172"/>
    <lineage>
        <taxon>Eukaryota</taxon>
        <taxon>Metazoa</taxon>
        <taxon>Ecdysozoa</taxon>
        <taxon>Nematoda</taxon>
        <taxon>Chromadorea</taxon>
        <taxon>Rhabditida</taxon>
        <taxon>Rhabditina</taxon>
        <taxon>Rhabditomorpha</taxon>
        <taxon>Strongyloidea</taxon>
        <taxon>Metastrongylidae</taxon>
        <taxon>Dictyocaulus</taxon>
    </lineage>
</organism>
<feature type="domain" description="Zinc-hook" evidence="9">
    <location>
        <begin position="16"/>
        <end position="116"/>
    </location>
</feature>
<dbReference type="PANTHER" id="PTHR18867">
    <property type="entry name" value="RAD50"/>
    <property type="match status" value="1"/>
</dbReference>
<dbReference type="OrthoDB" id="18797at2759"/>
<keyword evidence="4" id="KW-0067">ATP-binding</keyword>
<accession>A0A0D8XZJ4</accession>
<keyword evidence="3 6" id="KW-0862">Zinc</keyword>
<dbReference type="SUPFAM" id="SSF52540">
    <property type="entry name" value="P-loop containing nucleoside triphosphate hydrolases"/>
    <property type="match status" value="1"/>
</dbReference>
<keyword evidence="2" id="KW-0547">Nucleotide-binding</keyword>
<keyword evidence="5 7" id="KW-0175">Coiled coil</keyword>
<dbReference type="GO" id="GO:0007004">
    <property type="term" value="P:telomere maintenance via telomerase"/>
    <property type="evidence" value="ECO:0007669"/>
    <property type="project" value="TreeGrafter"/>
</dbReference>
<keyword evidence="8" id="KW-0472">Membrane</keyword>
<evidence type="ECO:0000256" key="7">
    <source>
        <dbReference type="SAM" id="Coils"/>
    </source>
</evidence>
<keyword evidence="1 6" id="KW-0479">Metal-binding</keyword>
<dbReference type="GO" id="GO:0030870">
    <property type="term" value="C:Mre11 complex"/>
    <property type="evidence" value="ECO:0007669"/>
    <property type="project" value="TreeGrafter"/>
</dbReference>
<sequence>MSEVEQLKEKISSLCNCSPHDVADNLSETRHLLSKSRKELASMSTKALLYESWSEETTKRSCCPLCERRFSSKGAAAELSGKLLDMSLSLPQDIERLEKSVREMEEKERHLASALVLVDQCKKIMEEKVKFVRKQMSDYLKEEAKLSEKVEELKDIYNKEVSTFKLLLDIKADVSLMDSLFLSIRALDNELNEISGHLGTPSHISQLSELIRDIDKNEKELAMVNAEMDQIQSTLTERNKLMAEVVILTFIFFVMVFYCFFFDQFDLYLQLHIFKERRISLGEFAGHTAHIQAMINTYRSNIIKLNKRHQEIVERELPFAKHRLSEAKNARDIAERFVKEQEDLKLCEIREMRNRLSGYTNLVDKLGKMALASGGETMDSLTRRIAERDALIIDLERRKAGFEIGINDLEGNHSKRRILEDQLTRMLVESKVRKIEQELAEIGWNKNDKETYHKQRENALKERDECNLEKARLMGQLQEVEKKIAEASSALSSKEMKQAEGLYHDVIVDKIITQEMITVTDFFKNFCSWNSSHIHCSSYWFLFFQDLEKYMQCLDTSIIQFHTDKMIAINRILDDLWRKVYDGNDIQSISIKSECAATSEKRKVYDYRVVMVLRNGVELDMRDRCSAGQKMLACILIRLALADVFGGMCSIMALDEPTTNLDSFKVDHIAAMLNSLIAIRRRGYTTAGGRRKQFQAFGGNKWNDVGYVILSVANQRLLPDPFFVMVSNDFVD</sequence>
<evidence type="ECO:0000259" key="9">
    <source>
        <dbReference type="PROSITE" id="PS51131"/>
    </source>
</evidence>
<keyword evidence="8" id="KW-0812">Transmembrane</keyword>
<dbReference type="GO" id="GO:0006302">
    <property type="term" value="P:double-strand break repair"/>
    <property type="evidence" value="ECO:0007669"/>
    <property type="project" value="TreeGrafter"/>
</dbReference>
<dbReference type="GO" id="GO:0003691">
    <property type="term" value="F:double-stranded telomeric DNA binding"/>
    <property type="evidence" value="ECO:0007669"/>
    <property type="project" value="TreeGrafter"/>
</dbReference>
<evidence type="ECO:0000256" key="5">
    <source>
        <dbReference type="ARBA" id="ARBA00023054"/>
    </source>
</evidence>
<evidence type="ECO:0000256" key="8">
    <source>
        <dbReference type="SAM" id="Phobius"/>
    </source>
</evidence>
<reference evidence="11" key="2">
    <citation type="journal article" date="2016" name="Sci. Rep.">
        <title>Dictyocaulus viviparus genome, variome and transcriptome elucidate lungworm biology and support future intervention.</title>
        <authorList>
            <person name="McNulty S.N."/>
            <person name="Strube C."/>
            <person name="Rosa B.A."/>
            <person name="Martin J.C."/>
            <person name="Tyagi R."/>
            <person name="Choi Y.J."/>
            <person name="Wang Q."/>
            <person name="Hallsworth Pepin K."/>
            <person name="Zhang X."/>
            <person name="Ozersky P."/>
            <person name="Wilson R.K."/>
            <person name="Sternberg P.W."/>
            <person name="Gasser R.B."/>
            <person name="Mitreva M."/>
        </authorList>
    </citation>
    <scope>NUCLEOTIDE SEQUENCE [LARGE SCALE GENOMIC DNA]</scope>
    <source>
        <strain evidence="11">HannoverDv2000</strain>
    </source>
</reference>
<feature type="binding site" evidence="6">
    <location>
        <position position="63"/>
    </location>
    <ligand>
        <name>Zn(2+)</name>
        <dbReference type="ChEBI" id="CHEBI:29105"/>
    </ligand>
</feature>
<keyword evidence="8" id="KW-1133">Transmembrane helix</keyword>
<dbReference type="Proteomes" id="UP000053766">
    <property type="component" value="Unassembled WGS sequence"/>
</dbReference>
<dbReference type="PROSITE" id="PS51131">
    <property type="entry name" value="ZN_HOOK"/>
    <property type="match status" value="1"/>
</dbReference>
<feature type="binding site" evidence="6">
    <location>
        <position position="66"/>
    </location>
    <ligand>
        <name>Zn(2+)</name>
        <dbReference type="ChEBI" id="CHEBI:29105"/>
    </ligand>
</feature>
<dbReference type="GO" id="GO:0000794">
    <property type="term" value="C:condensed nuclear chromosome"/>
    <property type="evidence" value="ECO:0007669"/>
    <property type="project" value="TreeGrafter"/>
</dbReference>
<dbReference type="GO" id="GO:0000722">
    <property type="term" value="P:telomere maintenance via recombination"/>
    <property type="evidence" value="ECO:0007669"/>
    <property type="project" value="TreeGrafter"/>
</dbReference>
<dbReference type="GO" id="GO:0043047">
    <property type="term" value="F:single-stranded telomeric DNA binding"/>
    <property type="evidence" value="ECO:0007669"/>
    <property type="project" value="TreeGrafter"/>
</dbReference>
<evidence type="ECO:0000256" key="3">
    <source>
        <dbReference type="ARBA" id="ARBA00022833"/>
    </source>
</evidence>
<feature type="coiled-coil region" evidence="7">
    <location>
        <begin position="207"/>
        <end position="234"/>
    </location>
</feature>
<evidence type="ECO:0000256" key="4">
    <source>
        <dbReference type="ARBA" id="ARBA00022840"/>
    </source>
</evidence>
<proteinExistence type="predicted"/>
<dbReference type="Pfam" id="PF04423">
    <property type="entry name" value="Rad50_zn_hook"/>
    <property type="match status" value="1"/>
</dbReference>
<dbReference type="InterPro" id="IPR013134">
    <property type="entry name" value="Zn_hook_RAD50"/>
</dbReference>
<feature type="coiled-coil region" evidence="7">
    <location>
        <begin position="456"/>
        <end position="497"/>
    </location>
</feature>
<dbReference type="STRING" id="29172.A0A0D8XZJ4"/>
<feature type="coiled-coil region" evidence="7">
    <location>
        <begin position="94"/>
        <end position="156"/>
    </location>
</feature>
<dbReference type="InterPro" id="IPR027417">
    <property type="entry name" value="P-loop_NTPase"/>
</dbReference>
<dbReference type="AlphaFoldDB" id="A0A0D8XZJ4"/>
<feature type="transmembrane region" description="Helical" evidence="8">
    <location>
        <begin position="241"/>
        <end position="261"/>
    </location>
</feature>
<dbReference type="GO" id="GO:0046872">
    <property type="term" value="F:metal ion binding"/>
    <property type="evidence" value="ECO:0007669"/>
    <property type="project" value="UniProtKB-UniRule"/>
</dbReference>
<protein>
    <recommendedName>
        <fullName evidence="9">Zinc-hook domain-containing protein</fullName>
    </recommendedName>
</protein>